<protein>
    <recommendedName>
        <fullName evidence="3">MFS transporter</fullName>
    </recommendedName>
</protein>
<dbReference type="EMBL" id="CP121271">
    <property type="protein sequence ID" value="WMC87507.1"/>
    <property type="molecule type" value="Genomic_DNA"/>
</dbReference>
<name>A0AAX3ZJW5_STRRO</name>
<organism evidence="1 2">
    <name type="scientific">Streptomyces rochei</name>
    <name type="common">Streptomyces parvullus</name>
    <dbReference type="NCBI Taxonomy" id="1928"/>
    <lineage>
        <taxon>Bacteria</taxon>
        <taxon>Bacillati</taxon>
        <taxon>Actinomycetota</taxon>
        <taxon>Actinomycetes</taxon>
        <taxon>Kitasatosporales</taxon>
        <taxon>Streptomycetaceae</taxon>
        <taxon>Streptomyces</taxon>
        <taxon>Streptomyces rochei group</taxon>
    </lineage>
</organism>
<dbReference type="Proteomes" id="UP001231701">
    <property type="component" value="Chromosome"/>
</dbReference>
<dbReference type="RefSeq" id="WP_175462042.1">
    <property type="nucleotide sequence ID" value="NZ_CP121271.1"/>
</dbReference>
<dbReference type="AlphaFoldDB" id="A0AAX3ZJW5"/>
<evidence type="ECO:0000313" key="1">
    <source>
        <dbReference type="EMBL" id="WMC87507.1"/>
    </source>
</evidence>
<reference evidence="1" key="1">
    <citation type="submission" date="2023-03" db="EMBL/GenBank/DDBJ databases">
        <title>Borrelidin-producing and root-colonizing Streptomyces rochei is a potent biopesticide for soil-borne oomycete-caused plant diseases.</title>
        <authorList>
            <person name="Zhou D."/>
            <person name="Wang X."/>
            <person name="Navarro-Munoz J.C."/>
            <person name="Li W."/>
            <person name="Li J."/>
            <person name="Jiu M."/>
            <person name="Deng S."/>
            <person name="Ye Y."/>
            <person name="Daly P."/>
            <person name="Wei L."/>
        </authorList>
    </citation>
    <scope>NUCLEOTIDE SEQUENCE</scope>
    <source>
        <strain evidence="1">JK1</strain>
    </source>
</reference>
<evidence type="ECO:0000313" key="2">
    <source>
        <dbReference type="Proteomes" id="UP001231701"/>
    </source>
</evidence>
<dbReference type="GeneID" id="90944145"/>
<evidence type="ECO:0008006" key="3">
    <source>
        <dbReference type="Google" id="ProtNLM"/>
    </source>
</evidence>
<sequence length="49" mass="5016">MHLTAIMAIAFPSLSYDFPQVLLAGPLIGRAVSAASDALTPQGVDDASD</sequence>
<proteinExistence type="predicted"/>
<accession>A0AAX3ZJW5</accession>
<gene>
    <name evidence="1" type="ORF">P7W03_18940</name>
</gene>